<accession>A0A6A7K5U0</accession>
<comment type="similarity">
    <text evidence="2 6">Belongs to the flagella basal body rod proteins family.</text>
</comment>
<keyword evidence="9" id="KW-1185">Reference proteome</keyword>
<evidence type="ECO:0000256" key="5">
    <source>
        <dbReference type="ARBA" id="ARBA00024934"/>
    </source>
</evidence>
<comment type="function">
    <text evidence="5 6">Structural component of flagellum, the bacterial motility apparatus. Part of the rod structure of flagellar basal body.</text>
</comment>
<evidence type="ECO:0000259" key="7">
    <source>
        <dbReference type="Pfam" id="PF00460"/>
    </source>
</evidence>
<dbReference type="Proteomes" id="UP000440004">
    <property type="component" value="Unassembled WGS sequence"/>
</dbReference>
<evidence type="ECO:0000256" key="2">
    <source>
        <dbReference type="ARBA" id="ARBA00009677"/>
    </source>
</evidence>
<reference evidence="8 9" key="1">
    <citation type="submission" date="2019-10" db="EMBL/GenBank/DDBJ databases">
        <title>Alkalibaculum tamaniensis sp.nov., a new alkaliphilic acetogen, isolated on methoxylated aromatics from a mud volcano.</title>
        <authorList>
            <person name="Khomyakova M.A."/>
            <person name="Merkel A.Y."/>
            <person name="Bonch-Osmolovskaya E.A."/>
            <person name="Slobodkin A.I."/>
        </authorList>
    </citation>
    <scope>NUCLEOTIDE SEQUENCE [LARGE SCALE GENOMIC DNA]</scope>
    <source>
        <strain evidence="8 9">M08DMB</strain>
    </source>
</reference>
<evidence type="ECO:0000256" key="6">
    <source>
        <dbReference type="PIRNR" id="PIRNR002889"/>
    </source>
</evidence>
<dbReference type="NCBIfam" id="TIGR01396">
    <property type="entry name" value="FlgB"/>
    <property type="match status" value="1"/>
</dbReference>
<name>A0A6A7K5U0_9FIRM</name>
<dbReference type="AlphaFoldDB" id="A0A6A7K5U0"/>
<keyword evidence="8" id="KW-0969">Cilium</keyword>
<comment type="subunit">
    <text evidence="6">The basal body constitutes a major portion of the flagellar organelle and consists of a number of rings mounted on a central rod.</text>
</comment>
<dbReference type="InterPro" id="IPR019776">
    <property type="entry name" value="Flagellar_basal_body_rod_CS"/>
</dbReference>
<evidence type="ECO:0000256" key="3">
    <source>
        <dbReference type="ARBA" id="ARBA00014376"/>
    </source>
</evidence>
<dbReference type="PIRSF" id="PIRSF002889">
    <property type="entry name" value="Rod_FlgB"/>
    <property type="match status" value="1"/>
</dbReference>
<dbReference type="EMBL" id="WHNX01000004">
    <property type="protein sequence ID" value="MPW24788.1"/>
    <property type="molecule type" value="Genomic_DNA"/>
</dbReference>
<protein>
    <recommendedName>
        <fullName evidence="3 6">Flagellar basal body rod protein FlgB</fullName>
    </recommendedName>
</protein>
<comment type="caution">
    <text evidence="8">The sequence shown here is derived from an EMBL/GenBank/DDBJ whole genome shotgun (WGS) entry which is preliminary data.</text>
</comment>
<dbReference type="PROSITE" id="PS00588">
    <property type="entry name" value="FLAGELLA_BB_ROD"/>
    <property type="match status" value="1"/>
</dbReference>
<evidence type="ECO:0000313" key="9">
    <source>
        <dbReference type="Proteomes" id="UP000440004"/>
    </source>
</evidence>
<evidence type="ECO:0000313" key="8">
    <source>
        <dbReference type="EMBL" id="MPW24788.1"/>
    </source>
</evidence>
<dbReference type="InterPro" id="IPR001444">
    <property type="entry name" value="Flag_bb_rod_N"/>
</dbReference>
<dbReference type="GO" id="GO:0071973">
    <property type="term" value="P:bacterial-type flagellum-dependent cell motility"/>
    <property type="evidence" value="ECO:0007669"/>
    <property type="project" value="InterPro"/>
</dbReference>
<sequence length="137" mass="15583">MNLQKRRLLMSNVSYDLIKKGLDVASIRQKSISSNIANINTPNYKVNKVEFEKILADAVGNGKVTMKKTNDMHYGVERIEDIEPIVEKRKTTYVNDNGNNVDIDLEMTELAANEIYYSTLVQQLNARLGNLSYVINK</sequence>
<evidence type="ECO:0000256" key="4">
    <source>
        <dbReference type="ARBA" id="ARBA00023143"/>
    </source>
</evidence>
<gene>
    <name evidence="8" type="primary">flgB</name>
    <name evidence="8" type="ORF">GC105_03155</name>
</gene>
<evidence type="ECO:0000256" key="1">
    <source>
        <dbReference type="ARBA" id="ARBA00004117"/>
    </source>
</evidence>
<comment type="subcellular location">
    <subcellularLocation>
        <location evidence="1 6">Bacterial flagellum basal body</location>
    </subcellularLocation>
</comment>
<keyword evidence="8" id="KW-0282">Flagellum</keyword>
<organism evidence="8 9">
    <name type="scientific">Alkalibaculum sporogenes</name>
    <dbReference type="NCBI Taxonomy" id="2655001"/>
    <lineage>
        <taxon>Bacteria</taxon>
        <taxon>Bacillati</taxon>
        <taxon>Bacillota</taxon>
        <taxon>Clostridia</taxon>
        <taxon>Eubacteriales</taxon>
        <taxon>Eubacteriaceae</taxon>
        <taxon>Alkalibaculum</taxon>
    </lineage>
</organism>
<dbReference type="Pfam" id="PF00460">
    <property type="entry name" value="Flg_bb_rod"/>
    <property type="match status" value="1"/>
</dbReference>
<dbReference type="InterPro" id="IPR006300">
    <property type="entry name" value="FlgB"/>
</dbReference>
<dbReference type="GO" id="GO:0030694">
    <property type="term" value="C:bacterial-type flagellum basal body, rod"/>
    <property type="evidence" value="ECO:0007669"/>
    <property type="project" value="InterPro"/>
</dbReference>
<keyword evidence="4 6" id="KW-0975">Bacterial flagellum</keyword>
<feature type="domain" description="Flagellar basal body rod protein N-terminal" evidence="7">
    <location>
        <begin position="24"/>
        <end position="45"/>
    </location>
</feature>
<keyword evidence="8" id="KW-0966">Cell projection</keyword>
<proteinExistence type="inferred from homology"/>